<evidence type="ECO:0000313" key="7">
    <source>
        <dbReference type="EMBL" id="KAF7313846.1"/>
    </source>
</evidence>
<dbReference type="InterPro" id="IPR000254">
    <property type="entry name" value="CBD"/>
</dbReference>
<protein>
    <submittedName>
        <fullName evidence="7">Glycoside hydrolase family 12 protein</fullName>
    </submittedName>
</protein>
<evidence type="ECO:0000256" key="3">
    <source>
        <dbReference type="RuleBase" id="RU361163"/>
    </source>
</evidence>
<dbReference type="AlphaFoldDB" id="A0A8H6WEP8"/>
<name>A0A8H6WEP8_MYCCL</name>
<dbReference type="Pfam" id="PF01670">
    <property type="entry name" value="Glyco_hydro_12"/>
    <property type="match status" value="2"/>
</dbReference>
<evidence type="ECO:0000313" key="8">
    <source>
        <dbReference type="Proteomes" id="UP000613580"/>
    </source>
</evidence>
<dbReference type="GO" id="GO:0008810">
    <property type="term" value="F:cellulase activity"/>
    <property type="evidence" value="ECO:0007669"/>
    <property type="project" value="InterPro"/>
</dbReference>
<dbReference type="GO" id="GO:0030248">
    <property type="term" value="F:cellulose binding"/>
    <property type="evidence" value="ECO:0007669"/>
    <property type="project" value="InterPro"/>
</dbReference>
<gene>
    <name evidence="7" type="ORF">HMN09_00542100</name>
</gene>
<evidence type="ECO:0000256" key="4">
    <source>
        <dbReference type="SAM" id="MobiDB-lite"/>
    </source>
</evidence>
<dbReference type="OrthoDB" id="95118at2759"/>
<evidence type="ECO:0000256" key="1">
    <source>
        <dbReference type="ARBA" id="ARBA00005519"/>
    </source>
</evidence>
<feature type="domain" description="CBM1" evidence="6">
    <location>
        <begin position="290"/>
        <end position="326"/>
    </location>
</feature>
<dbReference type="InterPro" id="IPR013320">
    <property type="entry name" value="ConA-like_dom_sf"/>
</dbReference>
<evidence type="ECO:0000256" key="2">
    <source>
        <dbReference type="ARBA" id="ARBA00022729"/>
    </source>
</evidence>
<reference evidence="7" key="1">
    <citation type="submission" date="2020-05" db="EMBL/GenBank/DDBJ databases">
        <title>Mycena genomes resolve the evolution of fungal bioluminescence.</title>
        <authorList>
            <person name="Tsai I.J."/>
        </authorList>
    </citation>
    <scope>NUCLEOTIDE SEQUENCE</scope>
    <source>
        <strain evidence="7">110903Hualien_Pintung</strain>
    </source>
</reference>
<sequence length="577" mass="60515">MFTKLASLLLLLPFVAAISVVAPTNAEKRQASTSYCGQYDSVVEQPYTLYLDQWGMSGATSGSDCASITSLSGNTIAWTTTWTWTGGSGVKSFTNINLNTGINTQLSEISSIPTVWDWSQTTSGTVVADVAYDLFTSNTAGGSNVNEIMIWMLNSNAGPISYTYSSSGQPVPVVSNLSLGGYTWNLYQGSNGANVVFSFLPTSTTGITSFSADINLFLKYLTANYNVAGSQYLTTLQAGTEATSGSATLTTKAYSAVINTGGSTGTTTTKTTTTSKSSTSTTSTAPPSSSTVPVYGQCGGQGYPGSTTCASGSTCVSQNPYYSQLATLLLLVPFIAASPIHERAVEKREVDATTYCGQYDSVTESPYTLYLDQWGLSGATSGSDCASITSLSGTTIAWTTTWTWTGGSGVKSFTNINLNTGVNTQLFKITTIPTTWKWSQTTSGTVVADVAYDMFTSSSSGGSAAYEVMIWLLNSNAGPISYTYSSSGQPVPVASNISLGGHTWNLYEGSNGSNIVFSFLPTSAIESFSADIITFFKYLESDFGLSSSQYLTTVQAGTEATSGSATLTTSAYSVVIN</sequence>
<dbReference type="GO" id="GO:0005576">
    <property type="term" value="C:extracellular region"/>
    <property type="evidence" value="ECO:0007669"/>
    <property type="project" value="InterPro"/>
</dbReference>
<accession>A0A8H6WEP8</accession>
<keyword evidence="3" id="KW-0326">Glycosidase</keyword>
<dbReference type="InterPro" id="IPR013319">
    <property type="entry name" value="GH11/12"/>
</dbReference>
<evidence type="ECO:0000256" key="5">
    <source>
        <dbReference type="SAM" id="SignalP"/>
    </source>
</evidence>
<feature type="compositionally biased region" description="Low complexity" evidence="4">
    <location>
        <begin position="265"/>
        <end position="291"/>
    </location>
</feature>
<feature type="signal peptide" evidence="5">
    <location>
        <begin position="1"/>
        <end position="17"/>
    </location>
</feature>
<organism evidence="7 8">
    <name type="scientific">Mycena chlorophos</name>
    <name type="common">Agaric fungus</name>
    <name type="synonym">Agaricus chlorophos</name>
    <dbReference type="NCBI Taxonomy" id="658473"/>
    <lineage>
        <taxon>Eukaryota</taxon>
        <taxon>Fungi</taxon>
        <taxon>Dikarya</taxon>
        <taxon>Basidiomycota</taxon>
        <taxon>Agaricomycotina</taxon>
        <taxon>Agaricomycetes</taxon>
        <taxon>Agaricomycetidae</taxon>
        <taxon>Agaricales</taxon>
        <taxon>Marasmiineae</taxon>
        <taxon>Mycenaceae</taxon>
        <taxon>Mycena</taxon>
    </lineage>
</organism>
<dbReference type="SUPFAM" id="SSF57180">
    <property type="entry name" value="Cellulose-binding domain"/>
    <property type="match status" value="1"/>
</dbReference>
<feature type="chain" id="PRO_5034463198" evidence="5">
    <location>
        <begin position="18"/>
        <end position="577"/>
    </location>
</feature>
<comment type="caution">
    <text evidence="7">The sequence shown here is derived from an EMBL/GenBank/DDBJ whole genome shotgun (WGS) entry which is preliminary data.</text>
</comment>
<dbReference type="PANTHER" id="PTHR34002">
    <property type="entry name" value="BLR1656 PROTEIN"/>
    <property type="match status" value="1"/>
</dbReference>
<dbReference type="Pfam" id="PF00734">
    <property type="entry name" value="CBM_1"/>
    <property type="match status" value="1"/>
</dbReference>
<dbReference type="GO" id="GO:0000272">
    <property type="term" value="P:polysaccharide catabolic process"/>
    <property type="evidence" value="ECO:0007669"/>
    <property type="project" value="UniProtKB-KW"/>
</dbReference>
<keyword evidence="8" id="KW-1185">Reference proteome</keyword>
<keyword evidence="2 5" id="KW-0732">Signal</keyword>
<keyword evidence="3" id="KW-0119">Carbohydrate metabolism</keyword>
<dbReference type="Gene3D" id="2.60.120.180">
    <property type="match status" value="2"/>
</dbReference>
<proteinExistence type="inferred from homology"/>
<feature type="region of interest" description="Disordered" evidence="4">
    <location>
        <begin position="265"/>
        <end position="292"/>
    </location>
</feature>
<keyword evidence="3" id="KW-0624">Polysaccharide degradation</keyword>
<dbReference type="Proteomes" id="UP000613580">
    <property type="component" value="Unassembled WGS sequence"/>
</dbReference>
<dbReference type="PANTHER" id="PTHR34002:SF9">
    <property type="entry name" value="XYLOGLUCAN-SPECIFIC ENDO-BETA-1,4-GLUCANASE A"/>
    <property type="match status" value="1"/>
</dbReference>
<evidence type="ECO:0000259" key="6">
    <source>
        <dbReference type="PROSITE" id="PS51164"/>
    </source>
</evidence>
<keyword evidence="3 7" id="KW-0378">Hydrolase</keyword>
<dbReference type="PROSITE" id="PS51164">
    <property type="entry name" value="CBM1_2"/>
    <property type="match status" value="1"/>
</dbReference>
<comment type="similarity">
    <text evidence="1 3">Belongs to the glycosyl hydrolase 12 (cellulase H) family.</text>
</comment>
<dbReference type="SUPFAM" id="SSF49899">
    <property type="entry name" value="Concanavalin A-like lectins/glucanases"/>
    <property type="match status" value="2"/>
</dbReference>
<dbReference type="InterPro" id="IPR035971">
    <property type="entry name" value="CBD_sf"/>
</dbReference>
<dbReference type="InterPro" id="IPR002594">
    <property type="entry name" value="GH12"/>
</dbReference>
<dbReference type="EMBL" id="JACAZE010000006">
    <property type="protein sequence ID" value="KAF7313846.1"/>
    <property type="molecule type" value="Genomic_DNA"/>
</dbReference>
<dbReference type="SMART" id="SM00236">
    <property type="entry name" value="fCBD"/>
    <property type="match status" value="1"/>
</dbReference>